<feature type="domain" description="DUF4082" evidence="4">
    <location>
        <begin position="910"/>
        <end position="1055"/>
    </location>
</feature>
<evidence type="ECO:0000313" key="7">
    <source>
        <dbReference type="Proteomes" id="UP000054537"/>
    </source>
</evidence>
<dbReference type="InterPro" id="IPR046540">
    <property type="entry name" value="DMFA2_C"/>
</dbReference>
<evidence type="ECO:0000259" key="5">
    <source>
        <dbReference type="Pfam" id="PF20254"/>
    </source>
</evidence>
<feature type="chain" id="PRO_5002021521" description="Ig-like domain-containing protein" evidence="2">
    <location>
        <begin position="28"/>
        <end position="1064"/>
    </location>
</feature>
<evidence type="ECO:0000313" key="6">
    <source>
        <dbReference type="EMBL" id="KHD73360.1"/>
    </source>
</evidence>
<evidence type="ECO:0000259" key="4">
    <source>
        <dbReference type="Pfam" id="PF13313"/>
    </source>
</evidence>
<dbReference type="Pfam" id="PF17957">
    <property type="entry name" value="Big_7"/>
    <property type="match status" value="1"/>
</dbReference>
<dbReference type="STRING" id="1869.MB27_34560"/>
<dbReference type="Proteomes" id="UP000054537">
    <property type="component" value="Unassembled WGS sequence"/>
</dbReference>
<gene>
    <name evidence="6" type="ORF">MB27_34560</name>
</gene>
<evidence type="ECO:0000259" key="3">
    <source>
        <dbReference type="Pfam" id="PF13205"/>
    </source>
</evidence>
<sequence>MIHRLASGAISALVIAAAILTPAAVLAAEDPCGANSNPIVCENSKPGTPLEDWWGDSSWGDIEGFTTKVSVQPGETLQMKVNSPTAFTVSFLRLGYYNGAGARRMPTSPTAEFPAKVQDECLKDPAVGLVDCGNWTTNVSWQVPADAVSGVYLAMLDQGGGAGYMPYPFVVADDDSDSDILVQTSDQTWQAYNKWGGQNMYEGGGPAPDGRAYKVSYNRPMRIAGDNAILSSEYPMISWLERNGYDVSYASNIDVSTKPSLLPQHKVYLSSGHDEYWDQNLWNNVEAARESGTNLAFFSGNEAFWRTRLEPSIATSGGANRTLVCYKMTKMKMTPPNGVADPSGQWTGTWIDPAGAGTGGNQPQNKITGTLFTVNGYRFDAMTVSAEFKNLRLWRDTTIRNLNSGEVATFPAGTLGYEWDSDIENAARPPGMVRFSSTTLQITDGTLLLDEGNNYGNGVATHNVVMYRDQSSGALVFGSGTVQWSWGLSAQHTGPATSEDLRMQQATANLFADMGVQPRTLQSLLKTPTKSTDTVGPVSTVTAPAAGTTVPKLSPITVTGTAADASGQLARVEVSTDGGTTWRAADGLATWQYTWTPIVEGPAQILVRGIDDSLNFGALRTVNVTVGPQQCPCTTYKTTDVPEKVDSFDGNANELGVKFQVGVPAQVTGVRFYKSAANTGTHLGKLWTTSGKLLASGTFSNETASGWQTLNFAKAVSIAANTPYIVSYYTPTGHYSYSSGYFSNKGAGDGIVKQLQSGVAGPNGVYKYGTGGGFPNLSWGNTNYWVDAIVETATAGTTPPVVTVRTPAAGDAGVARNTAVTATFDHDINPETLEFTLTAGGAAVAAKVSYDDTTRKATLRPDTALAANTVFTASVKAADLWGNTMPNALTWQFTTGSGVSCPCTVFSPASTPAVESASEAGSLELGMRFVSAIDGYVTGVRFYKGDRNTGTHTGTLWTAGGQELATGTFVNETASGWQTLQFAGPVPIDANVPYVVSYHTEVGFYSYSGAYFTTARSSYPLTATADMVGARNGLFKASTSRVFPTSSYNAANYWVDAIFSPTAS</sequence>
<evidence type="ECO:0000256" key="1">
    <source>
        <dbReference type="ARBA" id="ARBA00022729"/>
    </source>
</evidence>
<dbReference type="eggNOG" id="COG1749">
    <property type="taxonomic scope" value="Bacteria"/>
</dbReference>
<dbReference type="Gene3D" id="2.60.40.650">
    <property type="match status" value="1"/>
</dbReference>
<dbReference type="InterPro" id="IPR014756">
    <property type="entry name" value="Ig_E-set"/>
</dbReference>
<reference evidence="6 7" key="1">
    <citation type="submission" date="2014-10" db="EMBL/GenBank/DDBJ databases">
        <title>Draft genome sequence of Actinoplanes utahensis NRRL 12052.</title>
        <authorList>
            <person name="Velasco-Bucheli B."/>
            <person name="del Cerro C."/>
            <person name="Hormigo D."/>
            <person name="Garcia J.L."/>
            <person name="Acebal C."/>
            <person name="Arroyo M."/>
            <person name="de la Mata I."/>
        </authorList>
    </citation>
    <scope>NUCLEOTIDE SEQUENCE [LARGE SCALE GENOMIC DNA]</scope>
    <source>
        <strain evidence="6 7">NRRL 12052</strain>
    </source>
</reference>
<feature type="domain" description="N,N-dimethylformamidase beta subunit-like C-terminal" evidence="5">
    <location>
        <begin position="89"/>
        <end position="491"/>
    </location>
</feature>
<accession>A0A0A6UBF3</accession>
<feature type="signal peptide" evidence="2">
    <location>
        <begin position="1"/>
        <end position="27"/>
    </location>
</feature>
<dbReference type="Pfam" id="PF20254">
    <property type="entry name" value="DMFA2_C"/>
    <property type="match status" value="1"/>
</dbReference>
<dbReference type="InterPro" id="IPR025141">
    <property type="entry name" value="DUF4082"/>
</dbReference>
<dbReference type="InterPro" id="IPR014755">
    <property type="entry name" value="Cu-Rt/internalin_Ig-like"/>
</dbReference>
<feature type="domain" description="SbsA Ig-like" evidence="3">
    <location>
        <begin position="797"/>
        <end position="895"/>
    </location>
</feature>
<dbReference type="EMBL" id="JRTT01000131">
    <property type="protein sequence ID" value="KHD73360.1"/>
    <property type="molecule type" value="Genomic_DNA"/>
</dbReference>
<dbReference type="Pfam" id="PF13205">
    <property type="entry name" value="Big_5"/>
    <property type="match status" value="1"/>
</dbReference>
<keyword evidence="1 2" id="KW-0732">Signal</keyword>
<dbReference type="Gene3D" id="2.60.40.1220">
    <property type="match status" value="1"/>
</dbReference>
<name>A0A0A6UBF3_ACTUT</name>
<comment type="caution">
    <text evidence="6">The sequence shown here is derived from an EMBL/GenBank/DDBJ whole genome shotgun (WGS) entry which is preliminary data.</text>
</comment>
<evidence type="ECO:0000256" key="2">
    <source>
        <dbReference type="SAM" id="SignalP"/>
    </source>
</evidence>
<dbReference type="Pfam" id="PF13313">
    <property type="entry name" value="DUF4082"/>
    <property type="match status" value="2"/>
</dbReference>
<dbReference type="RefSeq" id="WP_043531907.1">
    <property type="nucleotide sequence ID" value="NZ_BAABKU010000044.1"/>
</dbReference>
<keyword evidence="7" id="KW-1185">Reference proteome</keyword>
<evidence type="ECO:0008006" key="8">
    <source>
        <dbReference type="Google" id="ProtNLM"/>
    </source>
</evidence>
<dbReference type="SUPFAM" id="SSF81296">
    <property type="entry name" value="E set domains"/>
    <property type="match status" value="1"/>
</dbReference>
<feature type="domain" description="DUF4082" evidence="4">
    <location>
        <begin position="640"/>
        <end position="786"/>
    </location>
</feature>
<organism evidence="6 7">
    <name type="scientific">Actinoplanes utahensis</name>
    <dbReference type="NCBI Taxonomy" id="1869"/>
    <lineage>
        <taxon>Bacteria</taxon>
        <taxon>Bacillati</taxon>
        <taxon>Actinomycetota</taxon>
        <taxon>Actinomycetes</taxon>
        <taxon>Micromonosporales</taxon>
        <taxon>Micromonosporaceae</taxon>
        <taxon>Actinoplanes</taxon>
    </lineage>
</organism>
<dbReference type="InterPro" id="IPR032812">
    <property type="entry name" value="SbsA_Ig"/>
</dbReference>
<protein>
    <recommendedName>
        <fullName evidence="8">Ig-like domain-containing protein</fullName>
    </recommendedName>
</protein>
<proteinExistence type="predicted"/>
<dbReference type="AlphaFoldDB" id="A0A0A6UBF3"/>